<dbReference type="EMBL" id="FZNQ01000003">
    <property type="protein sequence ID" value="SNR35780.1"/>
    <property type="molecule type" value="Genomic_DNA"/>
</dbReference>
<sequence>MDVSQYRERVDVERRNADLSPVDVDTETFEAMWEGTDHDQTLGNVYVLAAVIDGSDLTRDDVADLADRLRDRLIERAREYGASTTPLGYLVCCCSDPPADVIEEATTYTVAERRTNVFPIIYDADEDTVHRHEVPRLKGRGIYRRQVEDVDRLFAV</sequence>
<gene>
    <name evidence="1" type="ORF">SAMN06264855_103174</name>
</gene>
<dbReference type="RefSeq" id="WP_089383962.1">
    <property type="nucleotide sequence ID" value="NZ_FZNQ01000003.1"/>
</dbReference>
<evidence type="ECO:0000313" key="2">
    <source>
        <dbReference type="Proteomes" id="UP000198397"/>
    </source>
</evidence>
<reference evidence="1 2" key="1">
    <citation type="submission" date="2017-06" db="EMBL/GenBank/DDBJ databases">
        <authorList>
            <person name="Kim H.J."/>
            <person name="Triplett B.A."/>
        </authorList>
    </citation>
    <scope>NUCLEOTIDE SEQUENCE [LARGE SCALE GENOMIC DNA]</scope>
    <source>
        <strain evidence="1 2">DSM 8800</strain>
    </source>
</reference>
<dbReference type="OrthoDB" id="334124at2157"/>
<protein>
    <submittedName>
        <fullName evidence="1">Uncharacterized protein</fullName>
    </submittedName>
</protein>
<organism evidence="1 2">
    <name type="scientific">Halorubrum vacuolatum</name>
    <name type="common">Natronobacterium vacuolatum</name>
    <dbReference type="NCBI Taxonomy" id="63740"/>
    <lineage>
        <taxon>Archaea</taxon>
        <taxon>Methanobacteriati</taxon>
        <taxon>Methanobacteriota</taxon>
        <taxon>Stenosarchaea group</taxon>
        <taxon>Halobacteria</taxon>
        <taxon>Halobacteriales</taxon>
        <taxon>Haloferacaceae</taxon>
        <taxon>Halorubrum</taxon>
    </lineage>
</organism>
<dbReference type="AlphaFoldDB" id="A0A238VN39"/>
<name>A0A238VN39_HALVU</name>
<dbReference type="Proteomes" id="UP000198397">
    <property type="component" value="Unassembled WGS sequence"/>
</dbReference>
<proteinExistence type="predicted"/>
<accession>A0A238VN39</accession>
<keyword evidence="2" id="KW-1185">Reference proteome</keyword>
<evidence type="ECO:0000313" key="1">
    <source>
        <dbReference type="EMBL" id="SNR35780.1"/>
    </source>
</evidence>